<reference evidence="1 2" key="1">
    <citation type="submission" date="2020-04" db="EMBL/GenBank/DDBJ databases">
        <title>Complete genome of a Psychrophilic, Marine, Gas Vacuolate Bacterium Polaromonas vacuolata KCTC 22033T.</title>
        <authorList>
            <person name="Hwang K."/>
            <person name="Kim K.M."/>
        </authorList>
    </citation>
    <scope>NUCLEOTIDE SEQUENCE [LARGE SCALE GENOMIC DNA]</scope>
    <source>
        <strain evidence="1 2">KCTC 22033</strain>
    </source>
</reference>
<dbReference type="Proteomes" id="UP000502041">
    <property type="component" value="Chromosome"/>
</dbReference>
<keyword evidence="2" id="KW-1185">Reference proteome</keyword>
<dbReference type="RefSeq" id="WP_168921885.1">
    <property type="nucleotide sequence ID" value="NZ_CP051461.1"/>
</dbReference>
<dbReference type="Pfam" id="PF08748">
    <property type="entry name" value="Phage_TAC_4"/>
    <property type="match status" value="1"/>
</dbReference>
<dbReference type="EMBL" id="CP051461">
    <property type="protein sequence ID" value="QJC56134.1"/>
    <property type="molecule type" value="Genomic_DNA"/>
</dbReference>
<gene>
    <name evidence="1" type="ORF">HC248_01420</name>
</gene>
<proteinExistence type="predicted"/>
<evidence type="ECO:0000313" key="2">
    <source>
        <dbReference type="Proteomes" id="UP000502041"/>
    </source>
</evidence>
<organism evidence="1 2">
    <name type="scientific">Polaromonas vacuolata</name>
    <dbReference type="NCBI Taxonomy" id="37448"/>
    <lineage>
        <taxon>Bacteria</taxon>
        <taxon>Pseudomonadati</taxon>
        <taxon>Pseudomonadota</taxon>
        <taxon>Betaproteobacteria</taxon>
        <taxon>Burkholderiales</taxon>
        <taxon>Comamonadaceae</taxon>
        <taxon>Polaromonas</taxon>
    </lineage>
</organism>
<evidence type="ECO:0000313" key="1">
    <source>
        <dbReference type="EMBL" id="QJC56134.1"/>
    </source>
</evidence>
<protein>
    <submittedName>
        <fullName evidence="1">Uncharacterized protein</fullName>
    </submittedName>
</protein>
<accession>A0A6H2H964</accession>
<sequence>MFVVTSKPTFVAPVAANIPADGGKFTKVKFSVVFKALEKEEIDELLKRIRQSAKAVREDPEAGQLKDREVLDEVLVGFGTDLVEEDRTPMEFSAANVDRLCSIYPLESAMVKSFFDNYVNGPAKN</sequence>
<name>A0A6H2H964_9BURK</name>
<dbReference type="KEGG" id="pvac:HC248_01420"/>
<dbReference type="InterPro" id="IPR014859">
    <property type="entry name" value="Phage_TAC_4"/>
</dbReference>
<dbReference type="AlphaFoldDB" id="A0A6H2H964"/>